<evidence type="ECO:0000259" key="2">
    <source>
        <dbReference type="SMART" id="SM00849"/>
    </source>
</evidence>
<dbReference type="Proteomes" id="UP000027866">
    <property type="component" value="Unassembled WGS sequence"/>
</dbReference>
<dbReference type="CDD" id="cd16279">
    <property type="entry name" value="metallo-hydrolase-like_MBL-fold"/>
    <property type="match status" value="1"/>
</dbReference>
<dbReference type="OrthoDB" id="9781189at2"/>
<dbReference type="Pfam" id="PF12706">
    <property type="entry name" value="Lactamase_B_2"/>
    <property type="match status" value="1"/>
</dbReference>
<dbReference type="PANTHER" id="PTHR42663">
    <property type="entry name" value="HYDROLASE C777.06C-RELATED-RELATED"/>
    <property type="match status" value="1"/>
</dbReference>
<keyword evidence="4" id="KW-1185">Reference proteome</keyword>
<dbReference type="SUPFAM" id="SSF56281">
    <property type="entry name" value="Metallo-hydrolase/oxidoreductase"/>
    <property type="match status" value="1"/>
</dbReference>
<feature type="domain" description="Metallo-beta-lactamase" evidence="2">
    <location>
        <begin position="39"/>
        <end position="231"/>
    </location>
</feature>
<reference evidence="3 4" key="1">
    <citation type="submission" date="2014-04" db="EMBL/GenBank/DDBJ databases">
        <title>A comprehensive comparison of genomes of Erythrobacter spp. Strains.</title>
        <authorList>
            <person name="Zheng Q."/>
        </authorList>
    </citation>
    <scope>NUCLEOTIDE SEQUENCE [LARGE SCALE GENOMIC DNA]</scope>
    <source>
        <strain evidence="3 4">DSM 8509</strain>
    </source>
</reference>
<dbReference type="RefSeq" id="WP_034901531.1">
    <property type="nucleotide sequence ID" value="NZ_CP017057.1"/>
</dbReference>
<dbReference type="KEGG" id="elq:Ga0102493_112505"/>
<dbReference type="AlphaFoldDB" id="A0A074N471"/>
<gene>
    <name evidence="3" type="ORF">EH32_07795</name>
</gene>
<comment type="caution">
    <text evidence="3">The sequence shown here is derived from an EMBL/GenBank/DDBJ whole genome shotgun (WGS) entry which is preliminary data.</text>
</comment>
<evidence type="ECO:0000313" key="3">
    <source>
        <dbReference type="EMBL" id="KEO98998.1"/>
    </source>
</evidence>
<dbReference type="PANTHER" id="PTHR42663:SF6">
    <property type="entry name" value="HYDROLASE C777.06C-RELATED"/>
    <property type="match status" value="1"/>
</dbReference>
<feature type="region of interest" description="Disordered" evidence="1">
    <location>
        <begin position="7"/>
        <end position="35"/>
    </location>
</feature>
<name>A0A074N471_9SPHN</name>
<accession>A0A074N471</accession>
<dbReference type="InterPro" id="IPR001279">
    <property type="entry name" value="Metallo-B-lactamas"/>
</dbReference>
<dbReference type="EMBL" id="JMIX01000003">
    <property type="protein sequence ID" value="KEO98998.1"/>
    <property type="molecule type" value="Genomic_DNA"/>
</dbReference>
<dbReference type="SMART" id="SM00849">
    <property type="entry name" value="Lactamase_B"/>
    <property type="match status" value="1"/>
</dbReference>
<proteinExistence type="predicted"/>
<evidence type="ECO:0000256" key="1">
    <source>
        <dbReference type="SAM" id="MobiDB-lite"/>
    </source>
</evidence>
<sequence>MKVILLGSGTSTGVPRVGGPDGAGDWGDCDPNEPRNRRTRVSVLIESDDGSRLLVDTSSDCRAQLLANRVDRIDCVFWTHDHADHCHGIDDLRVMRYGRGGPIPGYAAADTVRRLRQRFGYVFAGQDGYPTIVNLDTLDRLRIVAGFSVDWVQMEHGPGETTGYRFEADGKSIVYATDFSRITDHMVEAFDGADVLVCDCLRREPHPTHAHLGMAIELAERCKARRLVLSHLDKSMDYRSLCDEVPDHVIVGYDGLEVVA</sequence>
<evidence type="ECO:0000313" key="4">
    <source>
        <dbReference type="Proteomes" id="UP000027866"/>
    </source>
</evidence>
<dbReference type="InterPro" id="IPR036866">
    <property type="entry name" value="RibonucZ/Hydroxyglut_hydro"/>
</dbReference>
<dbReference type="Gene3D" id="3.60.15.10">
    <property type="entry name" value="Ribonuclease Z/Hydroxyacylglutathione hydrolase-like"/>
    <property type="match status" value="1"/>
</dbReference>
<protein>
    <submittedName>
        <fullName evidence="3">Beta-lactamase</fullName>
    </submittedName>
</protein>
<organism evidence="3 4">
    <name type="scientific">Erythrobacter litoralis</name>
    <dbReference type="NCBI Taxonomy" id="39960"/>
    <lineage>
        <taxon>Bacteria</taxon>
        <taxon>Pseudomonadati</taxon>
        <taxon>Pseudomonadota</taxon>
        <taxon>Alphaproteobacteria</taxon>
        <taxon>Sphingomonadales</taxon>
        <taxon>Erythrobacteraceae</taxon>
        <taxon>Erythrobacter/Porphyrobacter group</taxon>
        <taxon>Erythrobacter</taxon>
    </lineage>
</organism>
<dbReference type="PATRIC" id="fig|39960.10.peg.1602"/>